<reference evidence="6" key="1">
    <citation type="submission" date="2017-02" db="EMBL/GenBank/DDBJ databases">
        <authorList>
            <person name="Rodrigo-Torres L."/>
            <person name="Arahal R.D."/>
            <person name="Lucena T."/>
        </authorList>
    </citation>
    <scope>NUCLEOTIDE SEQUENCE [LARGE SCALE GENOMIC DNA]</scope>
    <source>
        <strain evidence="6">CECT 7878</strain>
    </source>
</reference>
<comment type="similarity">
    <text evidence="3">Belongs to the Nudix hydrolase family.</text>
</comment>
<name>A0A1R4LQH5_VIBR1</name>
<dbReference type="InterPro" id="IPR020476">
    <property type="entry name" value="Nudix_hydrolase"/>
</dbReference>
<evidence type="ECO:0000259" key="4">
    <source>
        <dbReference type="PROSITE" id="PS51462"/>
    </source>
</evidence>
<dbReference type="SUPFAM" id="SSF55811">
    <property type="entry name" value="Nudix"/>
    <property type="match status" value="1"/>
</dbReference>
<dbReference type="Pfam" id="PF00293">
    <property type="entry name" value="NUDIX"/>
    <property type="match status" value="1"/>
</dbReference>
<dbReference type="CDD" id="cd24156">
    <property type="entry name" value="NUDIX_ADPRase_NudE"/>
    <property type="match status" value="1"/>
</dbReference>
<dbReference type="EMBL" id="FULE01000039">
    <property type="protein sequence ID" value="SJN58534.1"/>
    <property type="molecule type" value="Genomic_DNA"/>
</dbReference>
<accession>A0A1R4LQH5</accession>
<dbReference type="GO" id="GO:0005829">
    <property type="term" value="C:cytosol"/>
    <property type="evidence" value="ECO:0007669"/>
    <property type="project" value="TreeGrafter"/>
</dbReference>
<evidence type="ECO:0000313" key="5">
    <source>
        <dbReference type="EMBL" id="SJN58534.1"/>
    </source>
</evidence>
<keyword evidence="2 3" id="KW-0378">Hydrolase</keyword>
<dbReference type="InterPro" id="IPR015797">
    <property type="entry name" value="NUDIX_hydrolase-like_dom_sf"/>
</dbReference>
<feature type="domain" description="Nudix hydrolase" evidence="4">
    <location>
        <begin position="45"/>
        <end position="172"/>
    </location>
</feature>
<comment type="cofactor">
    <cofactor evidence="1">
        <name>Mg(2+)</name>
        <dbReference type="ChEBI" id="CHEBI:18420"/>
    </cofactor>
</comment>
<dbReference type="AlphaFoldDB" id="A0A1R4LQH5"/>
<dbReference type="PANTHER" id="PTHR11839:SF12">
    <property type="entry name" value="ADP COMPOUNDS HYDROLASE NUDE"/>
    <property type="match status" value="1"/>
</dbReference>
<evidence type="ECO:0000256" key="3">
    <source>
        <dbReference type="RuleBase" id="RU003476"/>
    </source>
</evidence>
<dbReference type="InterPro" id="IPR000086">
    <property type="entry name" value="NUDIX_hydrolase_dom"/>
</dbReference>
<dbReference type="FunFam" id="3.90.79.10:FF:000006">
    <property type="entry name" value="ADP compounds hydrolase NudE"/>
    <property type="match status" value="1"/>
</dbReference>
<dbReference type="GO" id="GO:0019693">
    <property type="term" value="P:ribose phosphate metabolic process"/>
    <property type="evidence" value="ECO:0007669"/>
    <property type="project" value="TreeGrafter"/>
</dbReference>
<dbReference type="PROSITE" id="PS51462">
    <property type="entry name" value="NUDIX"/>
    <property type="match status" value="1"/>
</dbReference>
<evidence type="ECO:0000256" key="1">
    <source>
        <dbReference type="ARBA" id="ARBA00001946"/>
    </source>
</evidence>
<evidence type="ECO:0000256" key="2">
    <source>
        <dbReference type="ARBA" id="ARBA00022801"/>
    </source>
</evidence>
<dbReference type="STRING" id="1123498.VR7878_02903"/>
<protein>
    <submittedName>
        <fullName evidence="5">ADP compounds hydrolase NudE</fullName>
        <ecNumber evidence="5">3.6.1.-</ecNumber>
    </submittedName>
</protein>
<dbReference type="GO" id="GO:0019144">
    <property type="term" value="F:ADP-sugar diphosphatase activity"/>
    <property type="evidence" value="ECO:0007669"/>
    <property type="project" value="TreeGrafter"/>
</dbReference>
<dbReference type="OrthoDB" id="9806150at2"/>
<dbReference type="Proteomes" id="UP000188276">
    <property type="component" value="Unassembled WGS sequence"/>
</dbReference>
<dbReference type="EC" id="3.6.1.-" evidence="5"/>
<dbReference type="Gene3D" id="3.90.79.10">
    <property type="entry name" value="Nucleoside Triphosphate Pyrophosphohydrolase"/>
    <property type="match status" value="1"/>
</dbReference>
<gene>
    <name evidence="5" type="primary">nudE</name>
    <name evidence="5" type="ORF">VR7878_02903</name>
</gene>
<evidence type="ECO:0000313" key="6">
    <source>
        <dbReference type="Proteomes" id="UP000188276"/>
    </source>
</evidence>
<dbReference type="InterPro" id="IPR020084">
    <property type="entry name" value="NUDIX_hydrolase_CS"/>
</dbReference>
<proteinExistence type="inferred from homology"/>
<dbReference type="NCBIfam" id="NF008736">
    <property type="entry name" value="PRK11762.1"/>
    <property type="match status" value="1"/>
</dbReference>
<organism evidence="5 6">
    <name type="scientific">Vibrio ruber (strain DSM 16370 / JCM 11486 / BCRC 17186 / CECT 7878 / LMG 23124 / VR1)</name>
    <dbReference type="NCBI Taxonomy" id="1123498"/>
    <lineage>
        <taxon>Bacteria</taxon>
        <taxon>Pseudomonadati</taxon>
        <taxon>Pseudomonadota</taxon>
        <taxon>Gammaproteobacteria</taxon>
        <taxon>Vibrionales</taxon>
        <taxon>Vibrionaceae</taxon>
        <taxon>Vibrio</taxon>
    </lineage>
</organism>
<sequence length="192" mass="21533">MTSKQNPEILNITTVAQSRLFTVESLDLRFSNGEQRTYERMRPSGRHAVMMVPVTAQGDILLVREFAAGTQRYELGFPKGLIDPGENAEEAAVRELKEEVGFGANQLIHLKDLVLAPSYFSGQMSLFIAQDLYPEQLVGDEPEPLEVIRWPLSQAEELLTHLDFCEARSVAALLLTLNYVKQHPLLPEVTPL</sequence>
<dbReference type="PANTHER" id="PTHR11839">
    <property type="entry name" value="UDP/ADP-SUGAR PYROPHOSPHATASE"/>
    <property type="match status" value="1"/>
</dbReference>
<dbReference type="RefSeq" id="WP_077336825.1">
    <property type="nucleotide sequence ID" value="NZ_FULE01000039.1"/>
</dbReference>
<keyword evidence="6" id="KW-1185">Reference proteome</keyword>
<dbReference type="PROSITE" id="PS00893">
    <property type="entry name" value="NUDIX_BOX"/>
    <property type="match status" value="1"/>
</dbReference>
<dbReference type="PRINTS" id="PR00502">
    <property type="entry name" value="NUDIXFAMILY"/>
</dbReference>
<dbReference type="GO" id="GO:0006753">
    <property type="term" value="P:nucleoside phosphate metabolic process"/>
    <property type="evidence" value="ECO:0007669"/>
    <property type="project" value="TreeGrafter"/>
</dbReference>